<dbReference type="Pfam" id="PF00990">
    <property type="entry name" value="GGDEF"/>
    <property type="match status" value="1"/>
</dbReference>
<feature type="modified residue" description="4-aspartylphosphate" evidence="1">
    <location>
        <position position="51"/>
    </location>
</feature>
<keyword evidence="5" id="KW-1185">Reference proteome</keyword>
<dbReference type="SMART" id="SM00448">
    <property type="entry name" value="REC"/>
    <property type="match status" value="1"/>
</dbReference>
<dbReference type="Gene3D" id="3.40.50.2300">
    <property type="match status" value="1"/>
</dbReference>
<name>A0A9W6G1I2_9BACT</name>
<dbReference type="AlphaFoldDB" id="A0A9W6G1I2"/>
<dbReference type="GO" id="GO:0000160">
    <property type="term" value="P:phosphorelay signal transduction system"/>
    <property type="evidence" value="ECO:0007669"/>
    <property type="project" value="InterPro"/>
</dbReference>
<dbReference type="Pfam" id="PF00072">
    <property type="entry name" value="Response_reg"/>
    <property type="match status" value="1"/>
</dbReference>
<dbReference type="FunFam" id="3.30.70.270:FF:000001">
    <property type="entry name" value="Diguanylate cyclase domain protein"/>
    <property type="match status" value="1"/>
</dbReference>
<accession>A0A9W6G1I2</accession>
<gene>
    <name evidence="4" type="ORF">GHYDROH2_26400</name>
</gene>
<dbReference type="GO" id="GO:0003824">
    <property type="term" value="F:catalytic activity"/>
    <property type="evidence" value="ECO:0007669"/>
    <property type="project" value="UniProtKB-ARBA"/>
</dbReference>
<dbReference type="PANTHER" id="PTHR46663">
    <property type="entry name" value="DIGUANYLATE CYCLASE DGCT-RELATED"/>
    <property type="match status" value="1"/>
</dbReference>
<keyword evidence="1" id="KW-0597">Phosphoprotein</keyword>
<evidence type="ECO:0000256" key="1">
    <source>
        <dbReference type="PROSITE-ProRule" id="PRU00169"/>
    </source>
</evidence>
<dbReference type="InterPro" id="IPR043128">
    <property type="entry name" value="Rev_trsase/Diguanyl_cyclase"/>
</dbReference>
<dbReference type="SMART" id="SM00267">
    <property type="entry name" value="GGDEF"/>
    <property type="match status" value="1"/>
</dbReference>
<dbReference type="CDD" id="cd17574">
    <property type="entry name" value="REC_OmpR"/>
    <property type="match status" value="1"/>
</dbReference>
<feature type="domain" description="Response regulatory" evidence="2">
    <location>
        <begin position="2"/>
        <end position="116"/>
    </location>
</feature>
<dbReference type="SUPFAM" id="SSF55073">
    <property type="entry name" value="Nucleotide cyclase"/>
    <property type="match status" value="1"/>
</dbReference>
<dbReference type="PROSITE" id="PS50887">
    <property type="entry name" value="GGDEF"/>
    <property type="match status" value="1"/>
</dbReference>
<evidence type="ECO:0000313" key="5">
    <source>
        <dbReference type="Proteomes" id="UP001144352"/>
    </source>
</evidence>
<dbReference type="InterPro" id="IPR001789">
    <property type="entry name" value="Sig_transdc_resp-reg_receiver"/>
</dbReference>
<dbReference type="InterPro" id="IPR052163">
    <property type="entry name" value="DGC-Regulatory_Protein"/>
</dbReference>
<feature type="domain" description="GGDEF" evidence="3">
    <location>
        <begin position="180"/>
        <end position="313"/>
    </location>
</feature>
<dbReference type="Gene3D" id="3.30.70.270">
    <property type="match status" value="1"/>
</dbReference>
<evidence type="ECO:0000313" key="4">
    <source>
        <dbReference type="EMBL" id="GLI39139.1"/>
    </source>
</evidence>
<sequence>MKILYIDDKPEIRTLLGQYLKSWGYDALGASDGETGWRLIWEHRPSIVITDWVMPDLEGPALCRRIREAGFTEYTYIIMLTARRDDVVAGMEAGADDFIGKPFNKEELKVRIKAAERIVSLERELACTNLGLQEKNHRLEESEEQLRQMAHFDKLTGLPNRLLFFERLERAVVESKRSGDNFGLLFVDLDAFKAVNDNHGHKTGDALLVMAGQRMSGCARASDTVARMGGDEFCVIVRGAKSFDGPTTVAEKIISVLSQPFDISGITCRIGASVGISIYPDDGDAVELLMTHADKAMYEAKRGGKNCWRRWKPDFLETDEGVLL</sequence>
<evidence type="ECO:0000259" key="3">
    <source>
        <dbReference type="PROSITE" id="PS50887"/>
    </source>
</evidence>
<reference evidence="4" key="1">
    <citation type="submission" date="2022-12" db="EMBL/GenBank/DDBJ databases">
        <title>Reference genome sequencing for broad-spectrum identification of bacterial and archaeal isolates by mass spectrometry.</title>
        <authorList>
            <person name="Sekiguchi Y."/>
            <person name="Tourlousse D.M."/>
        </authorList>
    </citation>
    <scope>NUCLEOTIDE SEQUENCE</scope>
    <source>
        <strain evidence="4">H2</strain>
    </source>
</reference>
<protein>
    <submittedName>
        <fullName evidence="4">Diguanylate cyclase response regulator</fullName>
    </submittedName>
</protein>
<dbReference type="InterPro" id="IPR011006">
    <property type="entry name" value="CheY-like_superfamily"/>
</dbReference>
<dbReference type="SUPFAM" id="SSF52172">
    <property type="entry name" value="CheY-like"/>
    <property type="match status" value="1"/>
</dbReference>
<evidence type="ECO:0000259" key="2">
    <source>
        <dbReference type="PROSITE" id="PS50110"/>
    </source>
</evidence>
<dbReference type="RefSeq" id="WP_214185243.1">
    <property type="nucleotide sequence ID" value="NZ_BSDS01000002.1"/>
</dbReference>
<comment type="caution">
    <text evidence="4">The sequence shown here is derived from an EMBL/GenBank/DDBJ whole genome shotgun (WGS) entry which is preliminary data.</text>
</comment>
<proteinExistence type="predicted"/>
<dbReference type="PANTHER" id="PTHR46663:SF2">
    <property type="entry name" value="GGDEF DOMAIN-CONTAINING PROTEIN"/>
    <property type="match status" value="1"/>
</dbReference>
<dbReference type="PROSITE" id="PS50110">
    <property type="entry name" value="RESPONSE_REGULATORY"/>
    <property type="match status" value="1"/>
</dbReference>
<dbReference type="InterPro" id="IPR000160">
    <property type="entry name" value="GGDEF_dom"/>
</dbReference>
<dbReference type="Proteomes" id="UP001144352">
    <property type="component" value="Unassembled WGS sequence"/>
</dbReference>
<dbReference type="CDD" id="cd01949">
    <property type="entry name" value="GGDEF"/>
    <property type="match status" value="1"/>
</dbReference>
<organism evidence="4 5">
    <name type="scientific">Geobacter hydrogenophilus</name>
    <dbReference type="NCBI Taxonomy" id="40983"/>
    <lineage>
        <taxon>Bacteria</taxon>
        <taxon>Pseudomonadati</taxon>
        <taxon>Thermodesulfobacteriota</taxon>
        <taxon>Desulfuromonadia</taxon>
        <taxon>Geobacterales</taxon>
        <taxon>Geobacteraceae</taxon>
        <taxon>Geobacter</taxon>
    </lineage>
</organism>
<dbReference type="NCBIfam" id="TIGR00254">
    <property type="entry name" value="GGDEF"/>
    <property type="match status" value="1"/>
</dbReference>
<dbReference type="EMBL" id="BSDS01000002">
    <property type="protein sequence ID" value="GLI39139.1"/>
    <property type="molecule type" value="Genomic_DNA"/>
</dbReference>
<dbReference type="InterPro" id="IPR029787">
    <property type="entry name" value="Nucleotide_cyclase"/>
</dbReference>